<dbReference type="RefSeq" id="WP_154570113.1">
    <property type="nucleotide sequence ID" value="NZ_VWSJ01000003.1"/>
</dbReference>
<dbReference type="EMBL" id="VWSJ01000003">
    <property type="protein sequence ID" value="MSN95841.1"/>
    <property type="molecule type" value="Genomic_DNA"/>
</dbReference>
<proteinExistence type="predicted"/>
<reference evidence="1 2" key="2">
    <citation type="submission" date="2020-03" db="EMBL/GenBank/DDBJ databases">
        <title>Campylobacter portucalensis sp. nov., a new species of Campylobacter isolated from the reproductive tract of bulls.</title>
        <authorList>
            <person name="Silva M.F."/>
            <person name="Pereira G."/>
            <person name="Carneiro C."/>
            <person name="Hemphill A."/>
            <person name="Mateus L."/>
            <person name="Lopes-Da-Costa L."/>
            <person name="Silva E."/>
        </authorList>
    </citation>
    <scope>NUCLEOTIDE SEQUENCE [LARGE SCALE GENOMIC DNA]</scope>
    <source>
        <strain evidence="1 2">FMV-PI01</strain>
    </source>
</reference>
<protein>
    <submittedName>
        <fullName evidence="1">Uncharacterized protein</fullName>
    </submittedName>
</protein>
<dbReference type="AlphaFoldDB" id="A0A6L5WJD7"/>
<keyword evidence="2" id="KW-1185">Reference proteome</keyword>
<organism evidence="1 2">
    <name type="scientific">Campylobacter portucalensis</name>
    <dbReference type="NCBI Taxonomy" id="2608384"/>
    <lineage>
        <taxon>Bacteria</taxon>
        <taxon>Pseudomonadati</taxon>
        <taxon>Campylobacterota</taxon>
        <taxon>Epsilonproteobacteria</taxon>
        <taxon>Campylobacterales</taxon>
        <taxon>Campylobacteraceae</taxon>
        <taxon>Campylobacter</taxon>
    </lineage>
</organism>
<comment type="caution">
    <text evidence="1">The sequence shown here is derived from an EMBL/GenBank/DDBJ whole genome shotgun (WGS) entry which is preliminary data.</text>
</comment>
<reference evidence="1 2" key="1">
    <citation type="submission" date="2019-09" db="EMBL/GenBank/DDBJ databases">
        <authorList>
            <person name="Silva M."/>
            <person name="Pereira G."/>
            <person name="Lopes-Da-Costa L."/>
            <person name="Silva E."/>
        </authorList>
    </citation>
    <scope>NUCLEOTIDE SEQUENCE [LARGE SCALE GENOMIC DNA]</scope>
    <source>
        <strain evidence="1 2">FMV-PI01</strain>
    </source>
</reference>
<name>A0A6L5WJD7_9BACT</name>
<dbReference type="Proteomes" id="UP000476338">
    <property type="component" value="Unassembled WGS sequence"/>
</dbReference>
<evidence type="ECO:0000313" key="2">
    <source>
        <dbReference type="Proteomes" id="UP000476338"/>
    </source>
</evidence>
<accession>A0A6L5WJD7</accession>
<evidence type="ECO:0000313" key="1">
    <source>
        <dbReference type="EMBL" id="MSN95841.1"/>
    </source>
</evidence>
<gene>
    <name evidence="1" type="ORF">F1B92_01295</name>
</gene>
<sequence>MEKISEDYEIGGGKKISELSDKNTQKLLDECEFLDDEEDKEHCRNSYLTRPYDPSRLENSPKNHLAKIEYREAIMILFCNIEALAQQ</sequence>